<evidence type="ECO:0000313" key="2">
    <source>
        <dbReference type="EMBL" id="SVC98032.1"/>
    </source>
</evidence>
<name>A0A382RL89_9ZZZZ</name>
<feature type="domain" description="DNA2/NAM7 helicase helicase" evidence="1">
    <location>
        <begin position="91"/>
        <end position="218"/>
    </location>
</feature>
<dbReference type="Gene3D" id="3.40.50.300">
    <property type="entry name" value="P-loop containing nucleotide triphosphate hydrolases"/>
    <property type="match status" value="1"/>
</dbReference>
<feature type="non-terminal residue" evidence="2">
    <location>
        <position position="1"/>
    </location>
</feature>
<protein>
    <recommendedName>
        <fullName evidence="1">DNA2/NAM7 helicase helicase domain-containing protein</fullName>
    </recommendedName>
</protein>
<gene>
    <name evidence="2" type="ORF">METZ01_LOCUS350886</name>
</gene>
<dbReference type="InterPro" id="IPR027417">
    <property type="entry name" value="P-loop_NTPase"/>
</dbReference>
<dbReference type="EMBL" id="UINC01122304">
    <property type="protein sequence ID" value="SVC98032.1"/>
    <property type="molecule type" value="Genomic_DNA"/>
</dbReference>
<dbReference type="AlphaFoldDB" id="A0A382RL89"/>
<feature type="non-terminal residue" evidence="2">
    <location>
        <position position="320"/>
    </location>
</feature>
<sequence length="320" mass="35057">LDDSGIDVRKAITAIRKTLGDAKHSDIRVEESASLAVLNFASFRMWKDLSDNWQTFRKNPVVEHLISTPHESFENEVDGELGEILCPIPCDESQLEAVRWAAEGRSFVLEGPPGTGKSQTIANLIAASMALGKRVLFVAEKREALDVVRDKLEAIGFTPFCIVLHHETTTPEGVREQLRTAYDFEGEDQSDQWASDSAVIDSLSRHLADYAGALHKRNALQQSAWTAYQDLVRQGAEHTDAVPGYNLTAIGEHREAIRSCLLSLRSTVGANSVNPNHPWGFSTISSLAGLDRELLAESVRGLSALFADVEDLGPVLDALL</sequence>
<dbReference type="GO" id="GO:0004386">
    <property type="term" value="F:helicase activity"/>
    <property type="evidence" value="ECO:0007669"/>
    <property type="project" value="InterPro"/>
</dbReference>
<evidence type="ECO:0000259" key="1">
    <source>
        <dbReference type="Pfam" id="PF13086"/>
    </source>
</evidence>
<proteinExistence type="predicted"/>
<organism evidence="2">
    <name type="scientific">marine metagenome</name>
    <dbReference type="NCBI Taxonomy" id="408172"/>
    <lineage>
        <taxon>unclassified sequences</taxon>
        <taxon>metagenomes</taxon>
        <taxon>ecological metagenomes</taxon>
    </lineage>
</organism>
<dbReference type="InterPro" id="IPR041677">
    <property type="entry name" value="DNA2/NAM7_AAA_11"/>
</dbReference>
<accession>A0A382RL89</accession>
<dbReference type="Pfam" id="PF13086">
    <property type="entry name" value="AAA_11"/>
    <property type="match status" value="1"/>
</dbReference>
<dbReference type="SUPFAM" id="SSF52540">
    <property type="entry name" value="P-loop containing nucleoside triphosphate hydrolases"/>
    <property type="match status" value="1"/>
</dbReference>
<reference evidence="2" key="1">
    <citation type="submission" date="2018-05" db="EMBL/GenBank/DDBJ databases">
        <authorList>
            <person name="Lanie J.A."/>
            <person name="Ng W.-L."/>
            <person name="Kazmierczak K.M."/>
            <person name="Andrzejewski T.M."/>
            <person name="Davidsen T.M."/>
            <person name="Wayne K.J."/>
            <person name="Tettelin H."/>
            <person name="Glass J.I."/>
            <person name="Rusch D."/>
            <person name="Podicherti R."/>
            <person name="Tsui H.-C.T."/>
            <person name="Winkler M.E."/>
        </authorList>
    </citation>
    <scope>NUCLEOTIDE SEQUENCE</scope>
</reference>